<keyword evidence="3" id="KW-1185">Reference proteome</keyword>
<keyword evidence="1" id="KW-0472">Membrane</keyword>
<feature type="transmembrane region" description="Helical" evidence="1">
    <location>
        <begin position="207"/>
        <end position="230"/>
    </location>
</feature>
<evidence type="ECO:0000313" key="2">
    <source>
        <dbReference type="EMBL" id="MDP9749886.1"/>
    </source>
</evidence>
<feature type="transmembrane region" description="Helical" evidence="1">
    <location>
        <begin position="29"/>
        <end position="48"/>
    </location>
</feature>
<sequence>MSYINKMSVLFIAEITKLINLLKNYPLDVIGNTVSFIIAITAIIFGVYKFSNVDNVENLIIYPLLLALIGTPSSSLREDIEIGTFEQVFNSNYTIAEILICRSLISFITSFFPMTIILILVRIFINTNTFLSPFTILLTLLNGISIGMILGGLTMIYRKVGSLLNLVYLLSLIEFVIPSKYISSGRCIFEALIPFSSVILMGMSTNITFTTLFIAIFNTLFWSFLGYILYKSMYNYARKSGKLGRY</sequence>
<evidence type="ECO:0000256" key="1">
    <source>
        <dbReference type="SAM" id="Phobius"/>
    </source>
</evidence>
<organism evidence="2 3">
    <name type="scientific">Thermoanaerobacter pentosaceus</name>
    <dbReference type="NCBI Taxonomy" id="694059"/>
    <lineage>
        <taxon>Bacteria</taxon>
        <taxon>Bacillati</taxon>
        <taxon>Bacillota</taxon>
        <taxon>Clostridia</taxon>
        <taxon>Thermoanaerobacterales</taxon>
        <taxon>Thermoanaerobacteraceae</taxon>
        <taxon>Thermoanaerobacter</taxon>
    </lineage>
</organism>
<keyword evidence="1" id="KW-1133">Transmembrane helix</keyword>
<protein>
    <submittedName>
        <fullName evidence="2">ABC-type transport system involved in cytochrome c biogenesis permease component</fullName>
    </submittedName>
</protein>
<feature type="transmembrane region" description="Helical" evidence="1">
    <location>
        <begin position="163"/>
        <end position="182"/>
    </location>
</feature>
<name>A0ABT9M186_9THEO</name>
<dbReference type="EMBL" id="JAURUP010000002">
    <property type="protein sequence ID" value="MDP9749886.1"/>
    <property type="molecule type" value="Genomic_DNA"/>
</dbReference>
<feature type="transmembrane region" description="Helical" evidence="1">
    <location>
        <begin position="131"/>
        <end position="156"/>
    </location>
</feature>
<evidence type="ECO:0000313" key="3">
    <source>
        <dbReference type="Proteomes" id="UP001223886"/>
    </source>
</evidence>
<dbReference type="RefSeq" id="WP_028992188.1">
    <property type="nucleotide sequence ID" value="NZ_JAURUP010000002.1"/>
</dbReference>
<proteinExistence type="predicted"/>
<accession>A0ABT9M186</accession>
<reference evidence="2 3" key="1">
    <citation type="submission" date="2023-07" db="EMBL/GenBank/DDBJ databases">
        <title>Genomic Encyclopedia of Type Strains, Phase IV (KMG-IV): sequencing the most valuable type-strain genomes for metagenomic binning, comparative biology and taxonomic classification.</title>
        <authorList>
            <person name="Goeker M."/>
        </authorList>
    </citation>
    <scope>NUCLEOTIDE SEQUENCE [LARGE SCALE GENOMIC DNA]</scope>
    <source>
        <strain evidence="2 3">DSM 25963</strain>
    </source>
</reference>
<comment type="caution">
    <text evidence="2">The sequence shown here is derived from an EMBL/GenBank/DDBJ whole genome shotgun (WGS) entry which is preliminary data.</text>
</comment>
<keyword evidence="1" id="KW-0812">Transmembrane</keyword>
<dbReference type="Proteomes" id="UP001223886">
    <property type="component" value="Unassembled WGS sequence"/>
</dbReference>
<feature type="transmembrane region" description="Helical" evidence="1">
    <location>
        <begin position="99"/>
        <end position="125"/>
    </location>
</feature>
<gene>
    <name evidence="2" type="ORF">J2S24_000350</name>
</gene>